<evidence type="ECO:0000313" key="2">
    <source>
        <dbReference type="WBParaSite" id="SVE_1929200.1"/>
    </source>
</evidence>
<sequence>MTTVEKNKFISLCLKVLPENRIGLQCQSCVYTFEKLNNRGTLADVIATVIELLPEKHQDIFESHSASIEEIAETLKQDPAFLTVDLIAKHVRNQIDYLQGRTSKLVKTVKKNRLPFIHTCLPKSNVTSPRTSITSTTTIDTFHNMSWKEIPRYESSSGLPISNFLQQLEWAMTLDDTNELDRAKDSYTQPKK</sequence>
<accession>A0A0K0G3I7</accession>
<dbReference type="Proteomes" id="UP000035680">
    <property type="component" value="Unassembled WGS sequence"/>
</dbReference>
<protein>
    <submittedName>
        <fullName evidence="2">COMM domain-containing protein</fullName>
    </submittedName>
</protein>
<reference evidence="2" key="2">
    <citation type="submission" date="2015-08" db="UniProtKB">
        <authorList>
            <consortium name="WormBaseParasite"/>
        </authorList>
    </citation>
    <scope>IDENTIFICATION</scope>
</reference>
<reference evidence="1" key="1">
    <citation type="submission" date="2014-07" db="EMBL/GenBank/DDBJ databases">
        <authorList>
            <person name="Martin A.A"/>
            <person name="De Silva N."/>
        </authorList>
    </citation>
    <scope>NUCLEOTIDE SEQUENCE</scope>
</reference>
<keyword evidence="1" id="KW-1185">Reference proteome</keyword>
<name>A0A0K0G3I7_STRVS</name>
<dbReference type="AlphaFoldDB" id="A0A0K0G3I7"/>
<proteinExistence type="predicted"/>
<evidence type="ECO:0000313" key="1">
    <source>
        <dbReference type="Proteomes" id="UP000035680"/>
    </source>
</evidence>
<dbReference type="WBParaSite" id="SVE_1929200.1">
    <property type="protein sequence ID" value="SVE_1929200.1"/>
    <property type="gene ID" value="SVE_1929200"/>
</dbReference>
<organism evidence="1 2">
    <name type="scientific">Strongyloides venezuelensis</name>
    <name type="common">Threadworm</name>
    <dbReference type="NCBI Taxonomy" id="75913"/>
    <lineage>
        <taxon>Eukaryota</taxon>
        <taxon>Metazoa</taxon>
        <taxon>Ecdysozoa</taxon>
        <taxon>Nematoda</taxon>
        <taxon>Chromadorea</taxon>
        <taxon>Rhabditida</taxon>
        <taxon>Tylenchina</taxon>
        <taxon>Panagrolaimomorpha</taxon>
        <taxon>Strongyloidoidea</taxon>
        <taxon>Strongyloididae</taxon>
        <taxon>Strongyloides</taxon>
    </lineage>
</organism>